<evidence type="ECO:0000313" key="14">
    <source>
        <dbReference type="Proteomes" id="UP001231518"/>
    </source>
</evidence>
<sequence>MIRHLIVLILSFSCVTSELLNLHEGSGCTRNGIYGRCVSIYNCLSSYLDFEKKDYAPICTFRDKEPIVCCTDCTFNDTRNFFINPNMGIIHKTGHKVQDKCIEYIHTLGYPCKGNHNAKMVRKYNPDKNCNEVIIQTSSAFGAVGGVNALREEFPHMGLLGYGNDIKSIDWLCGGTVISERFILTAGHCLSSSAVGPVKYVALGILNRSDPPELWRIYNVKRRIPHPEYRPPSKYNDIALLETETEIFFDKQVLPACLHTTGEAEEQLYATGWGALGHRKELANTLQKVAISRFEEDECSKYYPPHRHLKTGYNHTTQMCYGDKNGKDTCQGDSGGPLQTSSNNYVDKLFCIYTVSGVTSTGRQCGIAAGSGIYTRVIHYVPWIESIVWP</sequence>
<evidence type="ECO:0000256" key="5">
    <source>
        <dbReference type="ARBA" id="ARBA00023240"/>
    </source>
</evidence>
<dbReference type="PROSITE" id="PS51888">
    <property type="entry name" value="CLIP"/>
    <property type="match status" value="1"/>
</dbReference>
<dbReference type="InterPro" id="IPR018114">
    <property type="entry name" value="TRYPSIN_HIS"/>
</dbReference>
<dbReference type="PROSITE" id="PS00135">
    <property type="entry name" value="TRYPSIN_SER"/>
    <property type="match status" value="1"/>
</dbReference>
<keyword evidence="9" id="KW-0645">Protease</keyword>
<feature type="signal peptide" evidence="10">
    <location>
        <begin position="1"/>
        <end position="17"/>
    </location>
</feature>
<name>A0AAD8DXW8_MYTSE</name>
<evidence type="ECO:0000256" key="7">
    <source>
        <dbReference type="ARBA" id="ARBA00055534"/>
    </source>
</evidence>
<keyword evidence="4" id="KW-1015">Disulfide bond</keyword>
<dbReference type="SMART" id="SM00020">
    <property type="entry name" value="Tryp_SPc"/>
    <property type="match status" value="1"/>
</dbReference>
<accession>A0AAD8DXW8</accession>
<dbReference type="InterPro" id="IPR051333">
    <property type="entry name" value="CLIP_Serine_Protease"/>
</dbReference>
<keyword evidence="2" id="KW-0800">Toxin</keyword>
<feature type="domain" description="Peptidase S1" evidence="11">
    <location>
        <begin position="143"/>
        <end position="389"/>
    </location>
</feature>
<evidence type="ECO:0000259" key="11">
    <source>
        <dbReference type="PROSITE" id="PS50240"/>
    </source>
</evidence>
<keyword evidence="9" id="KW-0720">Serine protease</keyword>
<feature type="chain" id="PRO_5042143720" description="Serine protease snake-like" evidence="10">
    <location>
        <begin position="18"/>
        <end position="390"/>
    </location>
</feature>
<dbReference type="AlphaFoldDB" id="A0AAD8DXW8"/>
<dbReference type="InterPro" id="IPR009003">
    <property type="entry name" value="Peptidase_S1_PA"/>
</dbReference>
<dbReference type="SMART" id="SM00680">
    <property type="entry name" value="CLIP"/>
    <property type="match status" value="1"/>
</dbReference>
<dbReference type="InterPro" id="IPR001254">
    <property type="entry name" value="Trypsin_dom"/>
</dbReference>
<comment type="similarity">
    <text evidence="6">Belongs to the peptidase S1 family. CLIP subfamily.</text>
</comment>
<dbReference type="Pfam" id="PF00089">
    <property type="entry name" value="Trypsin"/>
    <property type="match status" value="1"/>
</dbReference>
<evidence type="ECO:0000259" key="12">
    <source>
        <dbReference type="PROSITE" id="PS51888"/>
    </source>
</evidence>
<comment type="function">
    <text evidence="7">Fibrinolytic activity; shows preferential cleavage of Arg-Gly bonds in all three fibrinogen chains. Contact with the caterpillars causes severe bleeding, due the anticoagulant effect of the protein.</text>
</comment>
<dbReference type="InterPro" id="IPR043504">
    <property type="entry name" value="Peptidase_S1_PA_chymotrypsin"/>
</dbReference>
<dbReference type="PROSITE" id="PS00134">
    <property type="entry name" value="TRYPSIN_HIS"/>
    <property type="match status" value="1"/>
</dbReference>
<dbReference type="PANTHER" id="PTHR24260:SF147">
    <property type="entry name" value="EG:BACR7A4.3 PROTEIN-RELATED"/>
    <property type="match status" value="1"/>
</dbReference>
<dbReference type="InterPro" id="IPR022700">
    <property type="entry name" value="CLIP"/>
</dbReference>
<evidence type="ECO:0000256" key="2">
    <source>
        <dbReference type="ARBA" id="ARBA00022656"/>
    </source>
</evidence>
<gene>
    <name evidence="13" type="ORF">PYW07_004694</name>
</gene>
<feature type="domain" description="Clip" evidence="12">
    <location>
        <begin position="27"/>
        <end position="70"/>
    </location>
</feature>
<evidence type="ECO:0000256" key="8">
    <source>
        <dbReference type="ARBA" id="ARBA00084094"/>
    </source>
</evidence>
<evidence type="ECO:0008006" key="15">
    <source>
        <dbReference type="Google" id="ProtNLM"/>
    </source>
</evidence>
<evidence type="ECO:0000256" key="1">
    <source>
        <dbReference type="ARBA" id="ARBA00004239"/>
    </source>
</evidence>
<keyword evidence="5" id="KW-1199">Hemostasis impairing toxin</keyword>
<comment type="caution">
    <text evidence="13">The sequence shown here is derived from an EMBL/GenBank/DDBJ whole genome shotgun (WGS) entry which is preliminary data.</text>
</comment>
<dbReference type="GO" id="GO:0005576">
    <property type="term" value="C:extracellular region"/>
    <property type="evidence" value="ECO:0007669"/>
    <property type="project" value="UniProtKB-SubCell"/>
</dbReference>
<keyword evidence="3 10" id="KW-0732">Signal</keyword>
<dbReference type="InterPro" id="IPR033116">
    <property type="entry name" value="TRYPSIN_SER"/>
</dbReference>
<keyword evidence="8" id="KW-1205">Fibrinolytic toxin</keyword>
<dbReference type="GO" id="GO:0006508">
    <property type="term" value="P:proteolysis"/>
    <property type="evidence" value="ECO:0007669"/>
    <property type="project" value="UniProtKB-KW"/>
</dbReference>
<dbReference type="FunFam" id="2.40.10.10:FF:000068">
    <property type="entry name" value="transmembrane protease serine 2"/>
    <property type="match status" value="1"/>
</dbReference>
<dbReference type="Proteomes" id="UP001231518">
    <property type="component" value="Chromosome 16"/>
</dbReference>
<evidence type="ECO:0000256" key="10">
    <source>
        <dbReference type="SAM" id="SignalP"/>
    </source>
</evidence>
<dbReference type="GO" id="GO:0090729">
    <property type="term" value="F:toxin activity"/>
    <property type="evidence" value="ECO:0007669"/>
    <property type="project" value="UniProtKB-KW"/>
</dbReference>
<protein>
    <recommendedName>
        <fullName evidence="15">Serine protease snake-like</fullName>
    </recommendedName>
</protein>
<evidence type="ECO:0000313" key="13">
    <source>
        <dbReference type="EMBL" id="KAJ8731530.1"/>
    </source>
</evidence>
<dbReference type="GO" id="GO:0004252">
    <property type="term" value="F:serine-type endopeptidase activity"/>
    <property type="evidence" value="ECO:0007669"/>
    <property type="project" value="InterPro"/>
</dbReference>
<dbReference type="CDD" id="cd00190">
    <property type="entry name" value="Tryp_SPc"/>
    <property type="match status" value="1"/>
</dbReference>
<dbReference type="Gene3D" id="2.40.10.10">
    <property type="entry name" value="Trypsin-like serine proteases"/>
    <property type="match status" value="1"/>
</dbReference>
<dbReference type="SUPFAM" id="SSF50494">
    <property type="entry name" value="Trypsin-like serine proteases"/>
    <property type="match status" value="1"/>
</dbReference>
<evidence type="ECO:0000256" key="6">
    <source>
        <dbReference type="ARBA" id="ARBA00024195"/>
    </source>
</evidence>
<comment type="subcellular location">
    <subcellularLocation>
        <location evidence="1">Secreted</location>
        <location evidence="1">Extracellular space</location>
    </subcellularLocation>
</comment>
<evidence type="ECO:0000256" key="9">
    <source>
        <dbReference type="RuleBase" id="RU363034"/>
    </source>
</evidence>
<dbReference type="EMBL" id="JARGEI010000005">
    <property type="protein sequence ID" value="KAJ8731530.1"/>
    <property type="molecule type" value="Genomic_DNA"/>
</dbReference>
<dbReference type="PANTHER" id="PTHR24260">
    <property type="match status" value="1"/>
</dbReference>
<keyword evidence="14" id="KW-1185">Reference proteome</keyword>
<dbReference type="PRINTS" id="PR00722">
    <property type="entry name" value="CHYMOTRYPSIN"/>
</dbReference>
<dbReference type="PROSITE" id="PS50240">
    <property type="entry name" value="TRYPSIN_DOM"/>
    <property type="match status" value="1"/>
</dbReference>
<reference evidence="13" key="1">
    <citation type="submission" date="2023-03" db="EMBL/GenBank/DDBJ databases">
        <title>Chromosome-level genomes of two armyworms, Mythimna separata and Mythimna loreyi, provide insights into the biosynthesis and reception of sex pheromones.</title>
        <authorList>
            <person name="Zhao H."/>
        </authorList>
    </citation>
    <scope>NUCLEOTIDE SEQUENCE</scope>
    <source>
        <strain evidence="13">BeijingLab</strain>
        <tissue evidence="13">Pupa</tissue>
    </source>
</reference>
<evidence type="ECO:0000256" key="4">
    <source>
        <dbReference type="ARBA" id="ARBA00023157"/>
    </source>
</evidence>
<evidence type="ECO:0000256" key="3">
    <source>
        <dbReference type="ARBA" id="ARBA00022729"/>
    </source>
</evidence>
<organism evidence="13 14">
    <name type="scientific">Mythimna separata</name>
    <name type="common">Oriental armyworm</name>
    <name type="synonym">Pseudaletia separata</name>
    <dbReference type="NCBI Taxonomy" id="271217"/>
    <lineage>
        <taxon>Eukaryota</taxon>
        <taxon>Metazoa</taxon>
        <taxon>Ecdysozoa</taxon>
        <taxon>Arthropoda</taxon>
        <taxon>Hexapoda</taxon>
        <taxon>Insecta</taxon>
        <taxon>Pterygota</taxon>
        <taxon>Neoptera</taxon>
        <taxon>Endopterygota</taxon>
        <taxon>Lepidoptera</taxon>
        <taxon>Glossata</taxon>
        <taxon>Ditrysia</taxon>
        <taxon>Noctuoidea</taxon>
        <taxon>Noctuidae</taxon>
        <taxon>Noctuinae</taxon>
        <taxon>Hadenini</taxon>
        <taxon>Mythimna</taxon>
    </lineage>
</organism>
<dbReference type="InterPro" id="IPR001314">
    <property type="entry name" value="Peptidase_S1A"/>
</dbReference>
<keyword evidence="9" id="KW-0378">Hydrolase</keyword>
<proteinExistence type="inferred from homology"/>